<gene>
    <name evidence="2" type="ORF">N7493_010137</name>
</gene>
<dbReference type="EMBL" id="JAQJAN010000019">
    <property type="protein sequence ID" value="KAJ5708803.1"/>
    <property type="molecule type" value="Genomic_DNA"/>
</dbReference>
<name>A0AAD6MRE1_9EURO</name>
<dbReference type="PANTHER" id="PTHR21310">
    <property type="entry name" value="AMINOGLYCOSIDE PHOSPHOTRANSFERASE-RELATED-RELATED"/>
    <property type="match status" value="1"/>
</dbReference>
<sequence length="299" mass="34693">MEPTDPKDQIPCLACTWTPERQRYCGYKSNLKLFYEAGDRGAWSLGSKFILKDRNVDPPTYEAVTTTFVKENTTIPLPGIAKEWTDDNRHFILAERVPGETLGKVWSKMPEEKREELAKETAEYLSQLRQFHSPKMQSVNRQPLHNAFLFGRDTDSLHGPFSTQEELWDTMVMNFKDVPDEVAALWKKRMPSPLPWTLAHADLTNCNIMVDPETFKLTGIIDWERSGYYPVWWEYAGATIAFGSDDAEWKGLLLKYMPDYSVALCWFRDVFNIGHGMYRDEESVQEKRKSLWREAGLES</sequence>
<accession>A0AAD6MRE1</accession>
<dbReference type="CDD" id="cd05120">
    <property type="entry name" value="APH_ChoK_like"/>
    <property type="match status" value="1"/>
</dbReference>
<proteinExistence type="predicted"/>
<evidence type="ECO:0000259" key="1">
    <source>
        <dbReference type="Pfam" id="PF01636"/>
    </source>
</evidence>
<dbReference type="Proteomes" id="UP001215712">
    <property type="component" value="Unassembled WGS sequence"/>
</dbReference>
<reference evidence="2" key="2">
    <citation type="submission" date="2023-01" db="EMBL/GenBank/DDBJ databases">
        <authorList>
            <person name="Petersen C."/>
        </authorList>
    </citation>
    <scope>NUCLEOTIDE SEQUENCE</scope>
    <source>
        <strain evidence="2">IBT 17514</strain>
    </source>
</reference>
<comment type="caution">
    <text evidence="2">The sequence shown here is derived from an EMBL/GenBank/DDBJ whole genome shotgun (WGS) entry which is preliminary data.</text>
</comment>
<dbReference type="AlphaFoldDB" id="A0AAD6MRE1"/>
<dbReference type="SUPFAM" id="SSF56112">
    <property type="entry name" value="Protein kinase-like (PK-like)"/>
    <property type="match status" value="1"/>
</dbReference>
<protein>
    <submittedName>
        <fullName evidence="2">Aminoglycoside phosphotransferase</fullName>
    </submittedName>
</protein>
<dbReference type="Gene3D" id="3.90.1200.10">
    <property type="match status" value="1"/>
</dbReference>
<dbReference type="InterPro" id="IPR051678">
    <property type="entry name" value="AGP_Transferase"/>
</dbReference>
<dbReference type="InterPro" id="IPR002575">
    <property type="entry name" value="Aminoglycoside_PTrfase"/>
</dbReference>
<keyword evidence="3" id="KW-1185">Reference proteome</keyword>
<dbReference type="PANTHER" id="PTHR21310:SF15">
    <property type="entry name" value="AMINOGLYCOSIDE PHOSPHOTRANSFERASE DOMAIN-CONTAINING PROTEIN"/>
    <property type="match status" value="1"/>
</dbReference>
<organism evidence="2 3">
    <name type="scientific">Penicillium malachiteum</name>
    <dbReference type="NCBI Taxonomy" id="1324776"/>
    <lineage>
        <taxon>Eukaryota</taxon>
        <taxon>Fungi</taxon>
        <taxon>Dikarya</taxon>
        <taxon>Ascomycota</taxon>
        <taxon>Pezizomycotina</taxon>
        <taxon>Eurotiomycetes</taxon>
        <taxon>Eurotiomycetidae</taxon>
        <taxon>Eurotiales</taxon>
        <taxon>Aspergillaceae</taxon>
        <taxon>Penicillium</taxon>
    </lineage>
</organism>
<feature type="domain" description="Aminoglycoside phosphotransferase" evidence="1">
    <location>
        <begin position="89"/>
        <end position="245"/>
    </location>
</feature>
<evidence type="ECO:0000313" key="3">
    <source>
        <dbReference type="Proteomes" id="UP001215712"/>
    </source>
</evidence>
<dbReference type="Pfam" id="PF01636">
    <property type="entry name" value="APH"/>
    <property type="match status" value="1"/>
</dbReference>
<dbReference type="InterPro" id="IPR011009">
    <property type="entry name" value="Kinase-like_dom_sf"/>
</dbReference>
<reference evidence="2" key="1">
    <citation type="journal article" date="2023" name="IMA Fungus">
        <title>Comparative genomic study of the Penicillium genus elucidates a diverse pangenome and 15 lateral gene transfer events.</title>
        <authorList>
            <person name="Petersen C."/>
            <person name="Sorensen T."/>
            <person name="Nielsen M.R."/>
            <person name="Sondergaard T.E."/>
            <person name="Sorensen J.L."/>
            <person name="Fitzpatrick D.A."/>
            <person name="Frisvad J.C."/>
            <person name="Nielsen K.L."/>
        </authorList>
    </citation>
    <scope>NUCLEOTIDE SEQUENCE</scope>
    <source>
        <strain evidence="2">IBT 17514</strain>
    </source>
</reference>
<evidence type="ECO:0000313" key="2">
    <source>
        <dbReference type="EMBL" id="KAJ5708803.1"/>
    </source>
</evidence>